<evidence type="ECO:0000313" key="4">
    <source>
        <dbReference type="EMBL" id="QVL32536.1"/>
    </source>
</evidence>
<dbReference type="InterPro" id="IPR013325">
    <property type="entry name" value="RNA_pol_sigma_r2"/>
</dbReference>
<dbReference type="GO" id="GO:0003677">
    <property type="term" value="F:DNA binding"/>
    <property type="evidence" value="ECO:0007669"/>
    <property type="project" value="InterPro"/>
</dbReference>
<dbReference type="NCBIfam" id="TIGR02937">
    <property type="entry name" value="sigma70-ECF"/>
    <property type="match status" value="1"/>
</dbReference>
<dbReference type="SUPFAM" id="SSF88659">
    <property type="entry name" value="Sigma3 and sigma4 domains of RNA polymerase sigma factors"/>
    <property type="match status" value="1"/>
</dbReference>
<feature type="domain" description="RNA polymerase sigma-70 region 2" evidence="1">
    <location>
        <begin position="15"/>
        <end position="80"/>
    </location>
</feature>
<dbReference type="KEGG" id="tsph:KIH39_01055"/>
<name>A0A8E6B6B6_9BACT</name>
<reference evidence="4" key="1">
    <citation type="submission" date="2021-05" db="EMBL/GenBank/DDBJ databases">
        <title>Complete genome sequence of the cellulolytic planctomycete Telmatocola sphagniphila SP2T and characterization of the first cellulase from planctomycetes.</title>
        <authorList>
            <person name="Rakitin A.L."/>
            <person name="Beletsky A.V."/>
            <person name="Naumoff D.G."/>
            <person name="Kulichevskaya I.S."/>
            <person name="Mardanov A.V."/>
            <person name="Ravin N.V."/>
            <person name="Dedysh S.N."/>
        </authorList>
    </citation>
    <scope>NUCLEOTIDE SEQUENCE</scope>
    <source>
        <strain evidence="4">SP2T</strain>
    </source>
</reference>
<dbReference type="InterPro" id="IPR036388">
    <property type="entry name" value="WH-like_DNA-bd_sf"/>
</dbReference>
<dbReference type="PANTHER" id="PTHR47756">
    <property type="entry name" value="BLL6612 PROTEIN-RELATED"/>
    <property type="match status" value="1"/>
</dbReference>
<dbReference type="Gene3D" id="1.10.1740.10">
    <property type="match status" value="1"/>
</dbReference>
<dbReference type="AlphaFoldDB" id="A0A8E6B6B6"/>
<dbReference type="RefSeq" id="WP_213497428.1">
    <property type="nucleotide sequence ID" value="NZ_CP074694.1"/>
</dbReference>
<feature type="domain" description="DUF6596" evidence="3">
    <location>
        <begin position="184"/>
        <end position="285"/>
    </location>
</feature>
<dbReference type="Gene3D" id="1.10.10.10">
    <property type="entry name" value="Winged helix-like DNA-binding domain superfamily/Winged helix DNA-binding domain"/>
    <property type="match status" value="1"/>
</dbReference>
<dbReference type="GO" id="GO:0006352">
    <property type="term" value="P:DNA-templated transcription initiation"/>
    <property type="evidence" value="ECO:0007669"/>
    <property type="project" value="InterPro"/>
</dbReference>
<dbReference type="GO" id="GO:0016987">
    <property type="term" value="F:sigma factor activity"/>
    <property type="evidence" value="ECO:0007669"/>
    <property type="project" value="InterPro"/>
</dbReference>
<dbReference type="Proteomes" id="UP000676194">
    <property type="component" value="Chromosome"/>
</dbReference>
<gene>
    <name evidence="4" type="ORF">KIH39_01055</name>
</gene>
<evidence type="ECO:0000259" key="2">
    <source>
        <dbReference type="Pfam" id="PF08281"/>
    </source>
</evidence>
<dbReference type="SUPFAM" id="SSF88946">
    <property type="entry name" value="Sigma2 domain of RNA polymerase sigma factors"/>
    <property type="match status" value="1"/>
</dbReference>
<evidence type="ECO:0000259" key="1">
    <source>
        <dbReference type="Pfam" id="PF04542"/>
    </source>
</evidence>
<dbReference type="Pfam" id="PF04542">
    <property type="entry name" value="Sigma70_r2"/>
    <property type="match status" value="1"/>
</dbReference>
<evidence type="ECO:0000313" key="5">
    <source>
        <dbReference type="Proteomes" id="UP000676194"/>
    </source>
</evidence>
<dbReference type="InterPro" id="IPR013249">
    <property type="entry name" value="RNA_pol_sigma70_r4_t2"/>
</dbReference>
<dbReference type="InterPro" id="IPR046531">
    <property type="entry name" value="DUF6596"/>
</dbReference>
<keyword evidence="5" id="KW-1185">Reference proteome</keyword>
<evidence type="ECO:0000259" key="3">
    <source>
        <dbReference type="Pfam" id="PF20239"/>
    </source>
</evidence>
<protein>
    <submittedName>
        <fullName evidence="4">Sigma-70 family RNA polymerase sigma factor</fullName>
    </submittedName>
</protein>
<feature type="domain" description="RNA polymerase sigma factor 70 region 4 type 2" evidence="2">
    <location>
        <begin position="114"/>
        <end position="166"/>
    </location>
</feature>
<dbReference type="InterPro" id="IPR013324">
    <property type="entry name" value="RNA_pol_sigma_r3/r4-like"/>
</dbReference>
<dbReference type="Pfam" id="PF20239">
    <property type="entry name" value="DUF6596"/>
    <property type="match status" value="1"/>
</dbReference>
<dbReference type="PANTHER" id="PTHR47756:SF2">
    <property type="entry name" value="BLL6612 PROTEIN"/>
    <property type="match status" value="1"/>
</dbReference>
<dbReference type="Pfam" id="PF08281">
    <property type="entry name" value="Sigma70_r4_2"/>
    <property type="match status" value="1"/>
</dbReference>
<proteinExistence type="predicted"/>
<accession>A0A8E6B6B6</accession>
<organism evidence="4 5">
    <name type="scientific">Telmatocola sphagniphila</name>
    <dbReference type="NCBI Taxonomy" id="1123043"/>
    <lineage>
        <taxon>Bacteria</taxon>
        <taxon>Pseudomonadati</taxon>
        <taxon>Planctomycetota</taxon>
        <taxon>Planctomycetia</taxon>
        <taxon>Gemmatales</taxon>
        <taxon>Gemmataceae</taxon>
    </lineage>
</organism>
<sequence>MANTHQLVDHFFRHEYGRLVSHLTRALGVRNLDLVEDVVQTSLMQALQSWSHKGIPEDPTGWLFRVAKNRAIDSLRRSNRWDSISRSVAQRKSNDLPVLEDLSDQQFPDDQLRMLFLCCCDELPVESQVALALKTLCGFDTAEIARALLTSEANIQKRLFRARERLKESKWELSDLDRATIQKRIEAVRTVIYLLFNEGYHSASSDRLIRKDLCEEAIRLGLLLCDNPDTNEPASQALMSLMYYHAARFEARTQENGEIFLLEDQDRNLWDQRLLREGLHWMVQSARGESLSRYHLEGAIVAEHCLCSSFQAINWGRIVELYDLLVGILPGPIHLLNRAVAVARWKGPDAGLQELARLDSDKSLRNYYLWNAVLGELNRQAGNLSEAGHYLSLAFEQCPSIAERKLISSRLDGILDNSRVGIFLK</sequence>
<dbReference type="InterPro" id="IPR014284">
    <property type="entry name" value="RNA_pol_sigma-70_dom"/>
</dbReference>
<dbReference type="InterPro" id="IPR007627">
    <property type="entry name" value="RNA_pol_sigma70_r2"/>
</dbReference>
<dbReference type="EMBL" id="CP074694">
    <property type="protein sequence ID" value="QVL32536.1"/>
    <property type="molecule type" value="Genomic_DNA"/>
</dbReference>